<dbReference type="InterPro" id="IPR019952">
    <property type="entry name" value="F420_OxRdatse_Rv1855c_pred"/>
</dbReference>
<dbReference type="NCBIfam" id="TIGR03560">
    <property type="entry name" value="F420_Rv1855c"/>
    <property type="match status" value="1"/>
</dbReference>
<organism evidence="6 7">
    <name type="scientific">Pseudonocardia cypriaca</name>
    <dbReference type="NCBI Taxonomy" id="882449"/>
    <lineage>
        <taxon>Bacteria</taxon>
        <taxon>Bacillati</taxon>
        <taxon>Actinomycetota</taxon>
        <taxon>Actinomycetes</taxon>
        <taxon>Pseudonocardiales</taxon>
        <taxon>Pseudonocardiaceae</taxon>
        <taxon>Pseudonocardia</taxon>
    </lineage>
</organism>
<dbReference type="InterPro" id="IPR050172">
    <property type="entry name" value="SsuD_RutA_monooxygenase"/>
</dbReference>
<sequence length="283" mass="31052">MRFAIKTRPEHTTWERMRDVWVAADEFDVFESAWNWDHFYPLSGDLAGPNLEGWTTLAALAQATRRIRVGCQVTGMIYRHPAVLANMAATVDVISNGRLELGVGAGWNQQECDAYGIPLPPLRERFDRFDEGVEAMIGLLRDPVTTFKGSYVALTEARCEPKPVQRPHPPITIGGKGPRRTLGAVARWAQAWNVIVADADEWHPLKETLVVRCAEVGRDPAEITCSVNVRIDGDVPQEEAISAALDQVAGFTAAGVDLIVLNLPLDATPEILRPLADALAPLS</sequence>
<dbReference type="SUPFAM" id="SSF51679">
    <property type="entry name" value="Bacterial luciferase-like"/>
    <property type="match status" value="1"/>
</dbReference>
<evidence type="ECO:0000313" key="6">
    <source>
        <dbReference type="EMBL" id="TQM43542.1"/>
    </source>
</evidence>
<gene>
    <name evidence="6" type="ORF">FB388_0888</name>
</gene>
<evidence type="ECO:0000313" key="7">
    <source>
        <dbReference type="Proteomes" id="UP000319818"/>
    </source>
</evidence>
<dbReference type="Gene3D" id="3.20.20.30">
    <property type="entry name" value="Luciferase-like domain"/>
    <property type="match status" value="1"/>
</dbReference>
<dbReference type="OrthoDB" id="143323at2"/>
<dbReference type="Pfam" id="PF00296">
    <property type="entry name" value="Bac_luciferase"/>
    <property type="match status" value="1"/>
</dbReference>
<dbReference type="PANTHER" id="PTHR42847">
    <property type="entry name" value="ALKANESULFONATE MONOOXYGENASE"/>
    <property type="match status" value="1"/>
</dbReference>
<dbReference type="GO" id="GO:0008726">
    <property type="term" value="F:alkanesulfonate monooxygenase activity"/>
    <property type="evidence" value="ECO:0007669"/>
    <property type="project" value="TreeGrafter"/>
</dbReference>
<reference evidence="6 7" key="1">
    <citation type="submission" date="2019-06" db="EMBL/GenBank/DDBJ databases">
        <title>Sequencing the genomes of 1000 actinobacteria strains.</title>
        <authorList>
            <person name="Klenk H.-P."/>
        </authorList>
    </citation>
    <scope>NUCLEOTIDE SEQUENCE [LARGE SCALE GENOMIC DNA]</scope>
    <source>
        <strain evidence="6 7">DSM 45511</strain>
    </source>
</reference>
<dbReference type="RefSeq" id="WP_142097226.1">
    <property type="nucleotide sequence ID" value="NZ_VFPH01000001.1"/>
</dbReference>
<keyword evidence="2" id="KW-0288">FMN</keyword>
<keyword evidence="1" id="KW-0285">Flavoprotein</keyword>
<name>A0A543GBT8_9PSEU</name>
<evidence type="ECO:0000256" key="1">
    <source>
        <dbReference type="ARBA" id="ARBA00022630"/>
    </source>
</evidence>
<dbReference type="InterPro" id="IPR011251">
    <property type="entry name" value="Luciferase-like_dom"/>
</dbReference>
<dbReference type="InterPro" id="IPR036661">
    <property type="entry name" value="Luciferase-like_sf"/>
</dbReference>
<proteinExistence type="predicted"/>
<keyword evidence="4" id="KW-0503">Monooxygenase</keyword>
<dbReference type="Proteomes" id="UP000319818">
    <property type="component" value="Unassembled WGS sequence"/>
</dbReference>
<feature type="domain" description="Luciferase-like" evidence="5">
    <location>
        <begin position="8"/>
        <end position="252"/>
    </location>
</feature>
<evidence type="ECO:0000259" key="5">
    <source>
        <dbReference type="Pfam" id="PF00296"/>
    </source>
</evidence>
<accession>A0A543GBT8</accession>
<comment type="caution">
    <text evidence="6">The sequence shown here is derived from an EMBL/GenBank/DDBJ whole genome shotgun (WGS) entry which is preliminary data.</text>
</comment>
<dbReference type="GO" id="GO:0046306">
    <property type="term" value="P:alkanesulfonate catabolic process"/>
    <property type="evidence" value="ECO:0007669"/>
    <property type="project" value="TreeGrafter"/>
</dbReference>
<dbReference type="AlphaFoldDB" id="A0A543GBT8"/>
<evidence type="ECO:0000256" key="4">
    <source>
        <dbReference type="ARBA" id="ARBA00023033"/>
    </source>
</evidence>
<keyword evidence="3" id="KW-0560">Oxidoreductase</keyword>
<keyword evidence="7" id="KW-1185">Reference proteome</keyword>
<dbReference type="PANTHER" id="PTHR42847:SF8">
    <property type="entry name" value="CONSERVED PROTEIN"/>
    <property type="match status" value="1"/>
</dbReference>
<dbReference type="EMBL" id="VFPH01000001">
    <property type="protein sequence ID" value="TQM43542.1"/>
    <property type="molecule type" value="Genomic_DNA"/>
</dbReference>
<evidence type="ECO:0000256" key="2">
    <source>
        <dbReference type="ARBA" id="ARBA00022643"/>
    </source>
</evidence>
<evidence type="ECO:0000256" key="3">
    <source>
        <dbReference type="ARBA" id="ARBA00023002"/>
    </source>
</evidence>
<protein>
    <submittedName>
        <fullName evidence="6">F420-dependent oxidoreductase-like protein</fullName>
    </submittedName>
</protein>